<name>A0A8J4C803_9CHLO</name>
<feature type="region of interest" description="Disordered" evidence="1">
    <location>
        <begin position="99"/>
        <end position="132"/>
    </location>
</feature>
<evidence type="ECO:0000313" key="2">
    <source>
        <dbReference type="EMBL" id="GIL77489.1"/>
    </source>
</evidence>
<accession>A0A8J4C803</accession>
<evidence type="ECO:0000256" key="1">
    <source>
        <dbReference type="SAM" id="MobiDB-lite"/>
    </source>
</evidence>
<feature type="compositionally biased region" description="Polar residues" evidence="1">
    <location>
        <begin position="118"/>
        <end position="132"/>
    </location>
</feature>
<sequence>MWASASRTTAIWGGVAHGPTWREVAAKLVRANVTLARGAFIRDCSYSSREDYKARLGAAVGLSAADVLVLCVKQQDVAPAQVLNRKRLMAIVVSGGAGEREGAIEDAEDDGRRGENLRQAQIRGQNLRQRAR</sequence>
<dbReference type="AlphaFoldDB" id="A0A8J4C803"/>
<dbReference type="OrthoDB" id="426293at2759"/>
<comment type="caution">
    <text evidence="2">The sequence shown here is derived from an EMBL/GenBank/DDBJ whole genome shotgun (WGS) entry which is preliminary data.</text>
</comment>
<dbReference type="Proteomes" id="UP000747110">
    <property type="component" value="Unassembled WGS sequence"/>
</dbReference>
<keyword evidence="3" id="KW-1185">Reference proteome</keyword>
<dbReference type="EMBL" id="BNCP01000010">
    <property type="protein sequence ID" value="GIL77489.1"/>
    <property type="molecule type" value="Genomic_DNA"/>
</dbReference>
<protein>
    <submittedName>
        <fullName evidence="2">Uncharacterized protein</fullName>
    </submittedName>
</protein>
<reference evidence="2" key="1">
    <citation type="journal article" date="2021" name="Proc. Natl. Acad. Sci. U.S.A.">
        <title>Three genomes in the algal genus Volvox reveal the fate of a haploid sex-determining region after a transition to homothallism.</title>
        <authorList>
            <person name="Yamamoto K."/>
            <person name="Hamaji T."/>
            <person name="Kawai-Toyooka H."/>
            <person name="Matsuzaki R."/>
            <person name="Takahashi F."/>
            <person name="Nishimura Y."/>
            <person name="Kawachi M."/>
            <person name="Noguchi H."/>
            <person name="Minakuchi Y."/>
            <person name="Umen J.G."/>
            <person name="Toyoda A."/>
            <person name="Nozaki H."/>
        </authorList>
    </citation>
    <scope>NUCLEOTIDE SEQUENCE</scope>
    <source>
        <strain evidence="2">NIES-3786</strain>
    </source>
</reference>
<evidence type="ECO:0000313" key="3">
    <source>
        <dbReference type="Proteomes" id="UP000747110"/>
    </source>
</evidence>
<proteinExistence type="predicted"/>
<gene>
    <name evidence="2" type="ORF">Vretifemale_6917</name>
</gene>
<organism evidence="2 3">
    <name type="scientific">Volvox reticuliferus</name>
    <dbReference type="NCBI Taxonomy" id="1737510"/>
    <lineage>
        <taxon>Eukaryota</taxon>
        <taxon>Viridiplantae</taxon>
        <taxon>Chlorophyta</taxon>
        <taxon>core chlorophytes</taxon>
        <taxon>Chlorophyceae</taxon>
        <taxon>CS clade</taxon>
        <taxon>Chlamydomonadales</taxon>
        <taxon>Volvocaceae</taxon>
        <taxon>Volvox</taxon>
    </lineage>
</organism>